<dbReference type="CDD" id="cd04496">
    <property type="entry name" value="SSB_OBF"/>
    <property type="match status" value="1"/>
</dbReference>
<name>A0A383F463_9ZZZZ</name>
<dbReference type="InterPro" id="IPR011344">
    <property type="entry name" value="ssDNA-bd"/>
</dbReference>
<dbReference type="GO" id="GO:0006260">
    <property type="term" value="P:DNA replication"/>
    <property type="evidence" value="ECO:0007669"/>
    <property type="project" value="InterPro"/>
</dbReference>
<dbReference type="PROSITE" id="PS50935">
    <property type="entry name" value="SSB"/>
    <property type="match status" value="1"/>
</dbReference>
<dbReference type="GO" id="GO:0009295">
    <property type="term" value="C:nucleoid"/>
    <property type="evidence" value="ECO:0007669"/>
    <property type="project" value="TreeGrafter"/>
</dbReference>
<dbReference type="SUPFAM" id="SSF50249">
    <property type="entry name" value="Nucleic acid-binding proteins"/>
    <property type="match status" value="1"/>
</dbReference>
<dbReference type="Pfam" id="PF00436">
    <property type="entry name" value="SSB"/>
    <property type="match status" value="1"/>
</dbReference>
<evidence type="ECO:0000256" key="1">
    <source>
        <dbReference type="ARBA" id="ARBA00023125"/>
    </source>
</evidence>
<dbReference type="HAMAP" id="MF_00984">
    <property type="entry name" value="SSB"/>
    <property type="match status" value="1"/>
</dbReference>
<dbReference type="PANTHER" id="PTHR10302">
    <property type="entry name" value="SINGLE-STRANDED DNA-BINDING PROTEIN"/>
    <property type="match status" value="1"/>
</dbReference>
<dbReference type="InterPro" id="IPR000424">
    <property type="entry name" value="Primosome_PriB/ssb"/>
</dbReference>
<feature type="non-terminal residue" evidence="2">
    <location>
        <position position="79"/>
    </location>
</feature>
<dbReference type="AlphaFoldDB" id="A0A383F463"/>
<evidence type="ECO:0008006" key="3">
    <source>
        <dbReference type="Google" id="ProtNLM"/>
    </source>
</evidence>
<dbReference type="PANTHER" id="PTHR10302:SF27">
    <property type="entry name" value="SINGLE-STRANDED DNA-BINDING PROTEIN"/>
    <property type="match status" value="1"/>
</dbReference>
<protein>
    <recommendedName>
        <fullName evidence="3">Single-stranded DNA-binding protein</fullName>
    </recommendedName>
</protein>
<dbReference type="NCBIfam" id="TIGR00621">
    <property type="entry name" value="ssb"/>
    <property type="match status" value="1"/>
</dbReference>
<dbReference type="EMBL" id="UINC01230994">
    <property type="protein sequence ID" value="SVE63350.1"/>
    <property type="molecule type" value="Genomic_DNA"/>
</dbReference>
<accession>A0A383F463</accession>
<keyword evidence="1" id="KW-0238">DNA-binding</keyword>
<proteinExistence type="inferred from homology"/>
<dbReference type="GO" id="GO:0003697">
    <property type="term" value="F:single-stranded DNA binding"/>
    <property type="evidence" value="ECO:0007669"/>
    <property type="project" value="InterPro"/>
</dbReference>
<sequence length="79" mass="8843">MARGINKVIVLGNLGADPDARYMPNGNAVTNISVATSESWKDKETGDRQERTEWHRVVFFGRLAEIASEYLKKGSQVYV</sequence>
<gene>
    <name evidence="2" type="ORF">METZ01_LOCUS516204</name>
</gene>
<evidence type="ECO:0000313" key="2">
    <source>
        <dbReference type="EMBL" id="SVE63350.1"/>
    </source>
</evidence>
<organism evidence="2">
    <name type="scientific">marine metagenome</name>
    <dbReference type="NCBI Taxonomy" id="408172"/>
    <lineage>
        <taxon>unclassified sequences</taxon>
        <taxon>metagenomes</taxon>
        <taxon>ecological metagenomes</taxon>
    </lineage>
</organism>
<dbReference type="PIRSF" id="PIRSF002070">
    <property type="entry name" value="SSB"/>
    <property type="match status" value="1"/>
</dbReference>
<dbReference type="InterPro" id="IPR012340">
    <property type="entry name" value="NA-bd_OB-fold"/>
</dbReference>
<dbReference type="Gene3D" id="2.40.50.140">
    <property type="entry name" value="Nucleic acid-binding proteins"/>
    <property type="match status" value="1"/>
</dbReference>
<reference evidence="2" key="1">
    <citation type="submission" date="2018-05" db="EMBL/GenBank/DDBJ databases">
        <authorList>
            <person name="Lanie J.A."/>
            <person name="Ng W.-L."/>
            <person name="Kazmierczak K.M."/>
            <person name="Andrzejewski T.M."/>
            <person name="Davidsen T.M."/>
            <person name="Wayne K.J."/>
            <person name="Tettelin H."/>
            <person name="Glass J.I."/>
            <person name="Rusch D."/>
            <person name="Podicherti R."/>
            <person name="Tsui H.-C.T."/>
            <person name="Winkler M.E."/>
        </authorList>
    </citation>
    <scope>NUCLEOTIDE SEQUENCE</scope>
</reference>